<name>A0AAN0MFW2_9RHOB</name>
<reference evidence="2" key="1">
    <citation type="submission" date="2024-08" db="EMBL/GenBank/DDBJ databases">
        <title>Phylogenomic analyses of a clade within the roseobacter group suggest taxonomic reassignments of species of the genera Aestuariivita, Citreicella, Loktanella, Nautella, Pelagibaca, Ruegeria, Thalassobius, Thiobacimonas and Tropicibacter, and the proposal o.</title>
        <authorList>
            <person name="Jeon C.O."/>
        </authorList>
    </citation>
    <scope>NUCLEOTIDE SEQUENCE</scope>
    <source>
        <strain evidence="2">SS1-5</strain>
    </source>
</reference>
<dbReference type="AlphaFoldDB" id="A0AAN0MFW2"/>
<dbReference type="KEGG" id="yrh:AABB31_08910"/>
<evidence type="ECO:0000256" key="1">
    <source>
        <dbReference type="SAM" id="SignalP"/>
    </source>
</evidence>
<proteinExistence type="predicted"/>
<feature type="chain" id="PRO_5042923765" description="Outer membrane beta-barrel protein" evidence="1">
    <location>
        <begin position="21"/>
        <end position="458"/>
    </location>
</feature>
<feature type="signal peptide" evidence="1">
    <location>
        <begin position="1"/>
        <end position="20"/>
    </location>
</feature>
<organism evidence="2 3">
    <name type="scientific">Yoonia rhodophyticola</name>
    <dbReference type="NCBI Taxonomy" id="3137370"/>
    <lineage>
        <taxon>Bacteria</taxon>
        <taxon>Pseudomonadati</taxon>
        <taxon>Pseudomonadota</taxon>
        <taxon>Alphaproteobacteria</taxon>
        <taxon>Rhodobacterales</taxon>
        <taxon>Paracoccaceae</taxon>
        <taxon>Yoonia</taxon>
    </lineage>
</organism>
<keyword evidence="1" id="KW-0732">Signal</keyword>
<dbReference type="SUPFAM" id="SSF56935">
    <property type="entry name" value="Porins"/>
    <property type="match status" value="1"/>
</dbReference>
<gene>
    <name evidence="2" type="ORF">AABB31_08910</name>
</gene>
<evidence type="ECO:0000313" key="3">
    <source>
        <dbReference type="Proteomes" id="UP001470809"/>
    </source>
</evidence>
<keyword evidence="3" id="KW-1185">Reference proteome</keyword>
<evidence type="ECO:0000313" key="2">
    <source>
        <dbReference type="EMBL" id="WZU68962.1"/>
    </source>
</evidence>
<evidence type="ECO:0008006" key="4">
    <source>
        <dbReference type="Google" id="ProtNLM"/>
    </source>
</evidence>
<protein>
    <recommendedName>
        <fullName evidence="4">Outer membrane beta-barrel protein</fullName>
    </recommendedName>
</protein>
<dbReference type="Proteomes" id="UP001470809">
    <property type="component" value="Chromosome"/>
</dbReference>
<accession>A0AAN0MFW2</accession>
<dbReference type="RefSeq" id="WP_342078255.1">
    <property type="nucleotide sequence ID" value="NZ_CP151767.2"/>
</dbReference>
<dbReference type="EMBL" id="CP151767">
    <property type="protein sequence ID" value="WZU68962.1"/>
    <property type="molecule type" value="Genomic_DNA"/>
</dbReference>
<sequence>MCMRSGLVGALAVGATPGFAQDGGIQTTFGIAQSIEGVRNPALAIPAEDADIAATTTLSYSIVSETRTQLFRFGADSSFRIEYDDDDELIGEFEAPTLTFGYTRAGATSSFSASARFLREEIDSAPDFSDFVTDDGILEIPDDFTDLSGTGRRTGYTVASILTLGRDRPLGFEFEIGTSGVLYEDVTDPDLTDVTNVSARVGTLLRFSDVLSGRLSYGYSLTEEDDTAETVRRTQSIGAGLTYNLSPRSTFDIGIGAEQTETEVTTGTSEVDGLTGRLGYRQVMPNGDLTAVLDASRDVAGDLLLEFRLGRSLALPTGTLAVSVGATRPDGDDPAFIGTVDYTYILPDQRILLRLDRSVTIDLEDDIRRRTLLGAFYSYDINRFSSLSLGISHIVAEESDAAGRVERTDLTGSYSYALTADWDLSAGFAYSVRDEEAVGEADSSLISISLSREFTSRR</sequence>